<dbReference type="InterPro" id="IPR032789">
    <property type="entry name" value="T2SS-T3SS_pil_N"/>
</dbReference>
<evidence type="ECO:0000256" key="2">
    <source>
        <dbReference type="SAM" id="SignalP"/>
    </source>
</evidence>
<dbReference type="GO" id="GO:0015627">
    <property type="term" value="C:type II protein secretion system complex"/>
    <property type="evidence" value="ECO:0007669"/>
    <property type="project" value="TreeGrafter"/>
</dbReference>
<dbReference type="EMBL" id="CP022196">
    <property type="protein sequence ID" value="ATG46623.1"/>
    <property type="molecule type" value="Genomic_DNA"/>
</dbReference>
<dbReference type="Pfam" id="PF00263">
    <property type="entry name" value="Secretin"/>
    <property type="match status" value="1"/>
</dbReference>
<protein>
    <submittedName>
        <fullName evidence="4">Type II and III secretion system protein</fullName>
    </submittedName>
</protein>
<evidence type="ECO:0000256" key="1">
    <source>
        <dbReference type="RuleBase" id="RU004003"/>
    </source>
</evidence>
<name>A0A291G7X2_9RHOB</name>
<proteinExistence type="inferred from homology"/>
<sequence length="455" mass="48154">MMFQKRLNLILRKPPILRFALSALLLSLTFAPAQAQTLVETRNRAIDLFAGQGKLIKLESPAETVFLANPDVADIEIKSPKLLYIYGKSIGETTLFVIDDTEEVTLSSAVNVSFNMEAMTRAARAAQPGGSFSVTEIGGAIVLSGSVDTIGEAEKVEAVVRQLAGADATVVNSLSLNTPAQINLQVKIAEVSRTVTEDLGVSWTVLSGQGFSGGSGVEGGYALAGNIRNGGTNIGVTLEALKGEGLVTILSEPNLTARSGDKASFLAGGRFPYQTTKDDDTATVVFEPFGVELEFLPEVLRADQIKLNVRTQIRELDFSNGSQTNTQNVPLIRERSASTTIEVGSGQSFAIAGLFSASTQQDVEQVPGLGDIPLLGALFRSTSFQKGESELVIIVTPYIVEPAAPGQFKTPLDKFSPANSLDRNFLGALSSGEPISKDGPVSVKNINGNAGFLLQ</sequence>
<comment type="similarity">
    <text evidence="1">Belongs to the bacterial secretin family.</text>
</comment>
<dbReference type="Pfam" id="PF13629">
    <property type="entry name" value="T2SS-T3SS_pil_N"/>
    <property type="match status" value="1"/>
</dbReference>
<keyword evidence="2" id="KW-0732">Signal</keyword>
<dbReference type="GO" id="GO:0009306">
    <property type="term" value="P:protein secretion"/>
    <property type="evidence" value="ECO:0007669"/>
    <property type="project" value="InterPro"/>
</dbReference>
<feature type="domain" description="BON" evidence="3">
    <location>
        <begin position="108"/>
        <end position="178"/>
    </location>
</feature>
<dbReference type="Proteomes" id="UP000217935">
    <property type="component" value="Chromosome"/>
</dbReference>
<accession>A0A291G7X2</accession>
<dbReference type="PROSITE" id="PS50914">
    <property type="entry name" value="BON"/>
    <property type="match status" value="1"/>
</dbReference>
<dbReference type="PANTHER" id="PTHR30332">
    <property type="entry name" value="PROBABLE GENERAL SECRETION PATHWAY PROTEIN D"/>
    <property type="match status" value="1"/>
</dbReference>
<dbReference type="KEGG" id="ceh:CEW89_02990"/>
<dbReference type="InterPro" id="IPR007055">
    <property type="entry name" value="BON_dom"/>
</dbReference>
<dbReference type="AlphaFoldDB" id="A0A291G7X2"/>
<evidence type="ECO:0000313" key="4">
    <source>
        <dbReference type="EMBL" id="ATG46623.1"/>
    </source>
</evidence>
<dbReference type="InterPro" id="IPR050810">
    <property type="entry name" value="Bact_Secretion_Sys_Channel"/>
</dbReference>
<dbReference type="PRINTS" id="PR00811">
    <property type="entry name" value="BCTERIALGSPD"/>
</dbReference>
<dbReference type="OrthoDB" id="9775455at2"/>
<dbReference type="InterPro" id="IPR001775">
    <property type="entry name" value="GspD/PilQ"/>
</dbReference>
<evidence type="ECO:0000313" key="5">
    <source>
        <dbReference type="Proteomes" id="UP000217935"/>
    </source>
</evidence>
<dbReference type="RefSeq" id="WP_096804861.1">
    <property type="nucleotide sequence ID" value="NZ_CP022196.1"/>
</dbReference>
<reference evidence="4 5" key="1">
    <citation type="submission" date="2017-06" db="EMBL/GenBank/DDBJ databases">
        <title>Celeribacter sp. TSPH2 complete genome sequence.</title>
        <authorList>
            <person name="Woo J.-H."/>
            <person name="Kim H.-S."/>
        </authorList>
    </citation>
    <scope>NUCLEOTIDE SEQUENCE [LARGE SCALE GENOMIC DNA]</scope>
    <source>
        <strain evidence="4 5">TSPH2</strain>
    </source>
</reference>
<organism evidence="4 5">
    <name type="scientific">Celeribacter ethanolicus</name>
    <dbReference type="NCBI Taxonomy" id="1758178"/>
    <lineage>
        <taxon>Bacteria</taxon>
        <taxon>Pseudomonadati</taxon>
        <taxon>Pseudomonadota</taxon>
        <taxon>Alphaproteobacteria</taxon>
        <taxon>Rhodobacterales</taxon>
        <taxon>Roseobacteraceae</taxon>
        <taxon>Celeribacter</taxon>
    </lineage>
</organism>
<gene>
    <name evidence="4" type="ORF">CEW89_02990</name>
</gene>
<dbReference type="PANTHER" id="PTHR30332:SF17">
    <property type="entry name" value="TYPE IV PILIATION SYSTEM PROTEIN DR_0774-RELATED"/>
    <property type="match status" value="1"/>
</dbReference>
<keyword evidence="5" id="KW-1185">Reference proteome</keyword>
<feature type="chain" id="PRO_5013194499" evidence="2">
    <location>
        <begin position="36"/>
        <end position="455"/>
    </location>
</feature>
<feature type="signal peptide" evidence="2">
    <location>
        <begin position="1"/>
        <end position="35"/>
    </location>
</feature>
<dbReference type="InterPro" id="IPR004846">
    <property type="entry name" value="T2SS/T3SS_dom"/>
</dbReference>
<evidence type="ECO:0000259" key="3">
    <source>
        <dbReference type="PROSITE" id="PS50914"/>
    </source>
</evidence>
<dbReference type="STRING" id="1758178.GCA_001550095_01695"/>